<name>A0A6J4H1R5_9BACT</name>
<dbReference type="EMBL" id="CADCTA010000002">
    <property type="protein sequence ID" value="CAA9210999.1"/>
    <property type="molecule type" value="Genomic_DNA"/>
</dbReference>
<dbReference type="InterPro" id="IPR011990">
    <property type="entry name" value="TPR-like_helical_dom_sf"/>
</dbReference>
<feature type="transmembrane region" description="Helical" evidence="3">
    <location>
        <begin position="274"/>
        <end position="295"/>
    </location>
</feature>
<feature type="transmembrane region" description="Helical" evidence="3">
    <location>
        <begin position="38"/>
        <end position="55"/>
    </location>
</feature>
<feature type="transmembrane region" description="Helical" evidence="3">
    <location>
        <begin position="112"/>
        <end position="133"/>
    </location>
</feature>
<keyword evidence="1" id="KW-0802">TPR repeat</keyword>
<feature type="region of interest" description="Disordered" evidence="2">
    <location>
        <begin position="741"/>
        <end position="778"/>
    </location>
</feature>
<feature type="transmembrane region" description="Helical" evidence="3">
    <location>
        <begin position="395"/>
        <end position="412"/>
    </location>
</feature>
<feature type="transmembrane region" description="Helical" evidence="3">
    <location>
        <begin position="367"/>
        <end position="388"/>
    </location>
</feature>
<organism evidence="4">
    <name type="scientific">uncultured Chthoniobacterales bacterium</name>
    <dbReference type="NCBI Taxonomy" id="1836801"/>
    <lineage>
        <taxon>Bacteria</taxon>
        <taxon>Pseudomonadati</taxon>
        <taxon>Verrucomicrobiota</taxon>
        <taxon>Spartobacteria</taxon>
        <taxon>Chthoniobacterales</taxon>
        <taxon>environmental samples</taxon>
    </lineage>
</organism>
<feature type="repeat" description="TPR" evidence="1">
    <location>
        <begin position="470"/>
        <end position="503"/>
    </location>
</feature>
<protein>
    <submittedName>
        <fullName evidence="4">Uncharacterized protein</fullName>
    </submittedName>
</protein>
<feature type="transmembrane region" description="Helical" evidence="3">
    <location>
        <begin position="191"/>
        <end position="221"/>
    </location>
</feature>
<dbReference type="Pfam" id="PF14559">
    <property type="entry name" value="TPR_19"/>
    <property type="match status" value="1"/>
</dbReference>
<dbReference type="PANTHER" id="PTHR44395:SF1">
    <property type="entry name" value="PROTEIN O-MANNOSYL-TRANSFERASE TMTC3"/>
    <property type="match status" value="1"/>
</dbReference>
<dbReference type="InterPro" id="IPR019734">
    <property type="entry name" value="TPR_rpt"/>
</dbReference>
<feature type="repeat" description="TPR" evidence="1">
    <location>
        <begin position="606"/>
        <end position="639"/>
    </location>
</feature>
<dbReference type="PROSITE" id="PS50005">
    <property type="entry name" value="TPR"/>
    <property type="match status" value="7"/>
</dbReference>
<feature type="repeat" description="TPR" evidence="1">
    <location>
        <begin position="538"/>
        <end position="571"/>
    </location>
</feature>
<feature type="transmembrane region" description="Helical" evidence="3">
    <location>
        <begin position="140"/>
        <end position="161"/>
    </location>
</feature>
<keyword evidence="3" id="KW-0472">Membrane</keyword>
<gene>
    <name evidence="4" type="ORF">AVDCRST_MAG42-66</name>
</gene>
<feature type="repeat" description="TPR" evidence="1">
    <location>
        <begin position="436"/>
        <end position="469"/>
    </location>
</feature>
<evidence type="ECO:0000256" key="3">
    <source>
        <dbReference type="SAM" id="Phobius"/>
    </source>
</evidence>
<accession>A0A6J4H1R5</accession>
<dbReference type="PANTHER" id="PTHR44395">
    <property type="match status" value="1"/>
</dbReference>
<feature type="repeat" description="TPR" evidence="1">
    <location>
        <begin position="640"/>
        <end position="673"/>
    </location>
</feature>
<keyword evidence="3" id="KW-0812">Transmembrane</keyword>
<evidence type="ECO:0000256" key="1">
    <source>
        <dbReference type="PROSITE-ProRule" id="PRU00339"/>
    </source>
</evidence>
<dbReference type="SUPFAM" id="SSF48452">
    <property type="entry name" value="TPR-like"/>
    <property type="match status" value="2"/>
</dbReference>
<evidence type="ECO:0000256" key="2">
    <source>
        <dbReference type="SAM" id="MobiDB-lite"/>
    </source>
</evidence>
<dbReference type="Pfam" id="PF13432">
    <property type="entry name" value="TPR_16"/>
    <property type="match status" value="3"/>
</dbReference>
<dbReference type="PROSITE" id="PS50293">
    <property type="entry name" value="TPR_REGION"/>
    <property type="match status" value="3"/>
</dbReference>
<evidence type="ECO:0000313" key="4">
    <source>
        <dbReference type="EMBL" id="CAA9210999.1"/>
    </source>
</evidence>
<dbReference type="Pfam" id="PF13181">
    <property type="entry name" value="TPR_8"/>
    <property type="match status" value="1"/>
</dbReference>
<feature type="repeat" description="TPR" evidence="1">
    <location>
        <begin position="504"/>
        <end position="537"/>
    </location>
</feature>
<sequence>MKQRSTRKAATPAPLEHERQALPAASDAAATPSSERTWFLAALLALATLIAYLPALNGGPLWDDDVHFTRPELRTPAGLARIWTEPGAVQQYYPIFHTVFWLGHHLWGDAPIGYHLLNVVLHAGSALLIVRILQLLRVPGAWLAAAVWALHPVHVESVAWISELKNTLSAVGYFGAALAYLKFVETGRRNYYAFALVIFIAGLGSKTAIATLPGALLLVAWWRHGFSGWKRTLVSLSPFFALSIAAGLLTASIEKSLIGALGSTVSLTLVERCLIAGRAILFYLAKLIWPAELVFIYPRWEINAAEAWQYVFPTAALALAIALWLMRRRFRAPLVAYLYYFGTLFPALGFINLYYFRYSFVADHFQYLAAIGPIALVCAASVTGFSVLTGDRRTRGAFASVALCGLLVWVTARHAALYRDAETLWRDVIARNPQSWLANNNLGIELIRQGREGEALTFFAKAVEINPRYAESQNNLGNRLSSAGKPQEALAHLRTAVEIDPRYAEAHNNLGTTLLRLGRIDEAIASFRKAIEIDSRYAEAQNNLGTAYEQAGRRSEAAAQFANALQLRPDYAAAHHNLANHFAQSGRGESAIEHYRRALELDPRHLPSHINLGALYLALGRAEDALAQLNQAAAIDPKNADVQNNLGNTLLSLRRIEEAVTHFEAALAADADNVNAANNVAWVYATSPDPRLRNGTRAVAVAQRADALTGSSNAVIGATLAAALAEVGRFDDAIRAAERALETSPAGGTSALSAAIRQQIEQYRRGEPSRDPASAPSG</sequence>
<feature type="repeat" description="TPR" evidence="1">
    <location>
        <begin position="572"/>
        <end position="605"/>
    </location>
</feature>
<keyword evidence="3" id="KW-1133">Transmembrane helix</keyword>
<feature type="transmembrane region" description="Helical" evidence="3">
    <location>
        <begin position="337"/>
        <end position="355"/>
    </location>
</feature>
<feature type="region of interest" description="Disordered" evidence="2">
    <location>
        <begin position="1"/>
        <end position="27"/>
    </location>
</feature>
<reference evidence="4" key="1">
    <citation type="submission" date="2020-02" db="EMBL/GenBank/DDBJ databases">
        <authorList>
            <person name="Meier V. D."/>
        </authorList>
    </citation>
    <scope>NUCLEOTIDE SEQUENCE</scope>
    <source>
        <strain evidence="4">AVDCRST_MAG42</strain>
    </source>
</reference>
<dbReference type="AlphaFoldDB" id="A0A6J4H1R5"/>
<proteinExistence type="predicted"/>
<dbReference type="SMART" id="SM00028">
    <property type="entry name" value="TPR"/>
    <property type="match status" value="8"/>
</dbReference>
<feature type="transmembrane region" description="Helical" evidence="3">
    <location>
        <begin position="233"/>
        <end position="253"/>
    </location>
</feature>
<dbReference type="Gene3D" id="1.25.40.10">
    <property type="entry name" value="Tetratricopeptide repeat domain"/>
    <property type="match status" value="4"/>
</dbReference>
<feature type="transmembrane region" description="Helical" evidence="3">
    <location>
        <begin position="307"/>
        <end position="325"/>
    </location>
</feature>
<feature type="transmembrane region" description="Helical" evidence="3">
    <location>
        <begin position="167"/>
        <end position="184"/>
    </location>
</feature>